<evidence type="ECO:0000313" key="1">
    <source>
        <dbReference type="EMBL" id="DAE29548.1"/>
    </source>
</evidence>
<proteinExistence type="predicted"/>
<reference evidence="1" key="1">
    <citation type="journal article" date="2021" name="Proc. Natl. Acad. Sci. U.S.A.">
        <title>A Catalog of Tens of Thousands of Viruses from Human Metagenomes Reveals Hidden Associations with Chronic Diseases.</title>
        <authorList>
            <person name="Tisza M.J."/>
            <person name="Buck C.B."/>
        </authorList>
    </citation>
    <scope>NUCLEOTIDE SEQUENCE</scope>
    <source>
        <strain evidence="1">CtkyY8</strain>
    </source>
</reference>
<dbReference type="EMBL" id="BK059095">
    <property type="protein sequence ID" value="DAE29548.1"/>
    <property type="molecule type" value="Genomic_DNA"/>
</dbReference>
<organism evidence="1">
    <name type="scientific">virus sp. ctkyY8</name>
    <dbReference type="NCBI Taxonomy" id="2827995"/>
    <lineage>
        <taxon>Viruses</taxon>
    </lineage>
</organism>
<protein>
    <submittedName>
        <fullName evidence="1">Uncharacterized protein</fullName>
    </submittedName>
</protein>
<accession>A0A8S5REZ2</accession>
<sequence length="29" mass="3500">MGGSRNMSDREIYEMLDDFSRKFLTEKNE</sequence>
<name>A0A8S5REZ2_9VIRU</name>